<dbReference type="EMBL" id="JACHMX010000001">
    <property type="protein sequence ID" value="MBB5851264.1"/>
    <property type="molecule type" value="Genomic_DNA"/>
</dbReference>
<dbReference type="InterPro" id="IPR000183">
    <property type="entry name" value="Orn/DAP/Arg_de-COase"/>
</dbReference>
<keyword evidence="3 5" id="KW-0663">Pyridoxal phosphate</keyword>
<dbReference type="InterPro" id="IPR009006">
    <property type="entry name" value="Ala_racemase/Decarboxylase_C"/>
</dbReference>
<evidence type="ECO:0000313" key="8">
    <source>
        <dbReference type="Proteomes" id="UP000580861"/>
    </source>
</evidence>
<evidence type="ECO:0000256" key="4">
    <source>
        <dbReference type="ARBA" id="ARBA00023239"/>
    </source>
</evidence>
<keyword evidence="4 7" id="KW-0456">Lyase</keyword>
<dbReference type="AlphaFoldDB" id="A0A841AYA9"/>
<evidence type="ECO:0000256" key="1">
    <source>
        <dbReference type="ARBA" id="ARBA00001933"/>
    </source>
</evidence>
<organism evidence="7 8">
    <name type="scientific">Amycolatopsis umgeniensis</name>
    <dbReference type="NCBI Taxonomy" id="336628"/>
    <lineage>
        <taxon>Bacteria</taxon>
        <taxon>Bacillati</taxon>
        <taxon>Actinomycetota</taxon>
        <taxon>Actinomycetes</taxon>
        <taxon>Pseudonocardiales</taxon>
        <taxon>Pseudonocardiaceae</taxon>
        <taxon>Amycolatopsis</taxon>
    </lineage>
</organism>
<feature type="active site" description="Proton donor" evidence="5">
    <location>
        <position position="328"/>
    </location>
</feature>
<comment type="cofactor">
    <cofactor evidence="1 5">
        <name>pyridoxal 5'-phosphate</name>
        <dbReference type="ChEBI" id="CHEBI:597326"/>
    </cofactor>
</comment>
<dbReference type="FunFam" id="2.40.37.10:FF:000004">
    <property type="entry name" value="Ornithine decarboxylase"/>
    <property type="match status" value="1"/>
</dbReference>
<evidence type="ECO:0000313" key="7">
    <source>
        <dbReference type="EMBL" id="MBB5851264.1"/>
    </source>
</evidence>
<dbReference type="Gene3D" id="2.40.37.10">
    <property type="entry name" value="Lyase, Ornithine Decarboxylase, Chain A, domain 1"/>
    <property type="match status" value="1"/>
</dbReference>
<gene>
    <name evidence="7" type="ORF">HDA45_001351</name>
</gene>
<reference evidence="7 8" key="1">
    <citation type="submission" date="2020-08" db="EMBL/GenBank/DDBJ databases">
        <title>Sequencing the genomes of 1000 actinobacteria strains.</title>
        <authorList>
            <person name="Klenk H.-P."/>
        </authorList>
    </citation>
    <scope>NUCLEOTIDE SEQUENCE [LARGE SCALE GENOMIC DNA]</scope>
    <source>
        <strain evidence="7 8">DSM 45272</strain>
    </source>
</reference>
<dbReference type="Gene3D" id="3.20.20.10">
    <property type="entry name" value="Alanine racemase"/>
    <property type="match status" value="1"/>
</dbReference>
<dbReference type="GO" id="GO:0004586">
    <property type="term" value="F:ornithine decarboxylase activity"/>
    <property type="evidence" value="ECO:0007669"/>
    <property type="project" value="UniProtKB-EC"/>
</dbReference>
<dbReference type="PRINTS" id="PR01182">
    <property type="entry name" value="ORNDCRBXLASE"/>
</dbReference>
<evidence type="ECO:0000256" key="2">
    <source>
        <dbReference type="ARBA" id="ARBA00008872"/>
    </source>
</evidence>
<sequence length="384" mass="41613">MTVAAFSPRIARWLHDHDPSTPCLVLDLDVVTRRYHEQRAALPYATPYYAVKASPEPAVIALLVKLGACFDVASRAEIDLCLANGADPGSLSYGNTIKKSADIAYAHQRGVSTFVFDNVRELDKIAEAAPGAAVYCRLLSESAGARWRLGDNFGCSLEYAVELMTRAAQLGLRPYGLSFHVGSQQLEPARWEPNIAAAAEAFEKLRANDVELEMLNLGGGFPARYAEPVLPIIQFGKAIEQALDRWFPGARRPRIVTEPGRSISAEAGVLRTQVVSVREPFEGADRWVYLDAGRFGGLAETEGEAIQYRVETERGGPTQPVIMAGPTCDSIDVIYRDAAYALPQELEIGDRVDFLSAGAYTASYSSIGFNGFPPLPTHCIGGGS</sequence>
<evidence type="ECO:0000259" key="6">
    <source>
        <dbReference type="Pfam" id="PF02784"/>
    </source>
</evidence>
<evidence type="ECO:0000256" key="5">
    <source>
        <dbReference type="PIRSR" id="PIRSR600183-50"/>
    </source>
</evidence>
<comment type="caution">
    <text evidence="7">The sequence shown here is derived from an EMBL/GenBank/DDBJ whole genome shotgun (WGS) entry which is preliminary data.</text>
</comment>
<dbReference type="FunFam" id="3.20.20.10:FF:000008">
    <property type="entry name" value="Ornithine decarboxylase"/>
    <property type="match status" value="1"/>
</dbReference>
<dbReference type="InterPro" id="IPR002433">
    <property type="entry name" value="Orn_de-COase"/>
</dbReference>
<dbReference type="CDD" id="cd00622">
    <property type="entry name" value="PLPDE_III_ODC"/>
    <property type="match status" value="1"/>
</dbReference>
<evidence type="ECO:0000256" key="3">
    <source>
        <dbReference type="ARBA" id="ARBA00022898"/>
    </source>
</evidence>
<dbReference type="SUPFAM" id="SSF51419">
    <property type="entry name" value="PLP-binding barrel"/>
    <property type="match status" value="1"/>
</dbReference>
<dbReference type="EC" id="4.1.1.17" evidence="7"/>
<dbReference type="GO" id="GO:0033387">
    <property type="term" value="P:putrescine biosynthetic process from arginine, via ornithine"/>
    <property type="evidence" value="ECO:0007669"/>
    <property type="project" value="TreeGrafter"/>
</dbReference>
<keyword evidence="8" id="KW-1185">Reference proteome</keyword>
<dbReference type="Proteomes" id="UP000580861">
    <property type="component" value="Unassembled WGS sequence"/>
</dbReference>
<dbReference type="SUPFAM" id="SSF50621">
    <property type="entry name" value="Alanine racemase C-terminal domain-like"/>
    <property type="match status" value="1"/>
</dbReference>
<feature type="domain" description="Orn/DAP/Arg decarboxylase 2 N-terminal" evidence="6">
    <location>
        <begin position="30"/>
        <end position="265"/>
    </location>
</feature>
<name>A0A841AYA9_9PSEU</name>
<protein>
    <submittedName>
        <fullName evidence="7">Ornithine decarboxylase</fullName>
        <ecNumber evidence="7">4.1.1.17</ecNumber>
    </submittedName>
</protein>
<dbReference type="PRINTS" id="PR01179">
    <property type="entry name" value="ODADCRBXLASE"/>
</dbReference>
<proteinExistence type="inferred from homology"/>
<dbReference type="PANTHER" id="PTHR11482">
    <property type="entry name" value="ARGININE/DIAMINOPIMELATE/ORNITHINE DECARBOXYLASE"/>
    <property type="match status" value="1"/>
</dbReference>
<feature type="modified residue" description="N6-(pyridoxal phosphate)lysine" evidence="5">
    <location>
        <position position="52"/>
    </location>
</feature>
<dbReference type="PANTHER" id="PTHR11482:SF6">
    <property type="entry name" value="ORNITHINE DECARBOXYLASE 1-RELATED"/>
    <property type="match status" value="1"/>
</dbReference>
<comment type="similarity">
    <text evidence="2">Belongs to the Orn/Lys/Arg decarboxylase class-II family.</text>
</comment>
<dbReference type="Pfam" id="PF02784">
    <property type="entry name" value="Orn_Arg_deC_N"/>
    <property type="match status" value="1"/>
</dbReference>
<dbReference type="RefSeq" id="WP_184892891.1">
    <property type="nucleotide sequence ID" value="NZ_JACHMX010000001.1"/>
</dbReference>
<dbReference type="GO" id="GO:0005737">
    <property type="term" value="C:cytoplasm"/>
    <property type="evidence" value="ECO:0007669"/>
    <property type="project" value="TreeGrafter"/>
</dbReference>
<dbReference type="InterPro" id="IPR029066">
    <property type="entry name" value="PLP-binding_barrel"/>
</dbReference>
<dbReference type="InterPro" id="IPR022644">
    <property type="entry name" value="De-COase2_N"/>
</dbReference>
<accession>A0A841AYA9</accession>